<evidence type="ECO:0000256" key="3">
    <source>
        <dbReference type="ARBA" id="ARBA00023125"/>
    </source>
</evidence>
<protein>
    <submittedName>
        <fullName evidence="5">ParB family chromosome partitioning protein</fullName>
    </submittedName>
</protein>
<dbReference type="SUPFAM" id="SSF109709">
    <property type="entry name" value="KorB DNA-binding domain-like"/>
    <property type="match status" value="1"/>
</dbReference>
<dbReference type="InterPro" id="IPR036086">
    <property type="entry name" value="ParB/Sulfiredoxin_sf"/>
</dbReference>
<feature type="domain" description="ParB-like N-terminal" evidence="4">
    <location>
        <begin position="44"/>
        <end position="135"/>
    </location>
</feature>
<dbReference type="FunFam" id="1.10.10.2830:FF:000001">
    <property type="entry name" value="Chromosome partitioning protein ParB"/>
    <property type="match status" value="1"/>
</dbReference>
<evidence type="ECO:0000313" key="6">
    <source>
        <dbReference type="Proteomes" id="UP000009011"/>
    </source>
</evidence>
<keyword evidence="2" id="KW-0159">Chromosome partition</keyword>
<name>I7A772_MELRP</name>
<dbReference type="GO" id="GO:0007059">
    <property type="term" value="P:chromosome segregation"/>
    <property type="evidence" value="ECO:0007669"/>
    <property type="project" value="UniProtKB-KW"/>
</dbReference>
<dbReference type="KEGG" id="mro:MROS_2506"/>
<dbReference type="InterPro" id="IPR050336">
    <property type="entry name" value="Chromosome_partition/occlusion"/>
</dbReference>
<sequence length="313" mass="35789">MKSALGRGLDALINPQVKEKLDAPVAVSGKDIPKDDGKSYDILAKISVNQIYPNPYQPRTHFEPQALEELKLSILQNGLIQPVTVRRIDKDKYELISGERRLRACKDIGLKEIPAYIIKVDTKEAMLALSLIENIQREKLNPIEIAVAYKRLRDECNLSHEEIAERVGKDRTTITNFIRLLKLPEPIQQSLINNKISNGHARALINLSNPKLQLQIHDKILKQNLSVRKVEELVRKLNDLKNNKDKKEKFASSITTESASQRNIEERLQRILGTKVHCNVKKNGAGQIVIEFYSNDELERLFELFEIINSNYN</sequence>
<keyword evidence="6" id="KW-1185">Reference proteome</keyword>
<gene>
    <name evidence="5" type="ordered locus">MROS_2506</name>
</gene>
<dbReference type="InterPro" id="IPR004437">
    <property type="entry name" value="ParB/RepB/Spo0J"/>
</dbReference>
<dbReference type="GO" id="GO:0005694">
    <property type="term" value="C:chromosome"/>
    <property type="evidence" value="ECO:0007669"/>
    <property type="project" value="TreeGrafter"/>
</dbReference>
<reference evidence="5 6" key="1">
    <citation type="journal article" date="2013" name="PLoS ONE">
        <title>Genomic analysis of Melioribacter roseus, facultatively anaerobic organotrophic bacterium representing a novel deep lineage within Bacteriodetes/Chlorobi group.</title>
        <authorList>
            <person name="Kadnikov V.V."/>
            <person name="Mardanov A.V."/>
            <person name="Podosokorskaya O.A."/>
            <person name="Gavrilov S.N."/>
            <person name="Kublanov I.V."/>
            <person name="Beletsky A.V."/>
            <person name="Bonch-Osmolovskaya E.A."/>
            <person name="Ravin N.V."/>
        </authorList>
    </citation>
    <scope>NUCLEOTIDE SEQUENCE [LARGE SCALE GENOMIC DNA]</scope>
    <source>
        <strain evidence="6">JCM 17771 / P3M-2</strain>
    </source>
</reference>
<comment type="similarity">
    <text evidence="1">Belongs to the ParB family.</text>
</comment>
<dbReference type="HOGENOM" id="CLU_023853_0_0_10"/>
<dbReference type="OrthoDB" id="9802051at2"/>
<dbReference type="Gene3D" id="1.10.10.2830">
    <property type="match status" value="1"/>
</dbReference>
<dbReference type="Gene3D" id="3.90.1530.30">
    <property type="match status" value="1"/>
</dbReference>
<dbReference type="Pfam" id="PF02195">
    <property type="entry name" value="ParB_N"/>
    <property type="match status" value="1"/>
</dbReference>
<dbReference type="SMART" id="SM00470">
    <property type="entry name" value="ParB"/>
    <property type="match status" value="1"/>
</dbReference>
<dbReference type="InterPro" id="IPR041468">
    <property type="entry name" value="HTH_ParB/Spo0J"/>
</dbReference>
<dbReference type="PANTHER" id="PTHR33375:SF1">
    <property type="entry name" value="CHROMOSOME-PARTITIONING PROTEIN PARB-RELATED"/>
    <property type="match status" value="1"/>
</dbReference>
<dbReference type="EMBL" id="CP003557">
    <property type="protein sequence ID" value="AFN75736.1"/>
    <property type="molecule type" value="Genomic_DNA"/>
</dbReference>
<evidence type="ECO:0000259" key="4">
    <source>
        <dbReference type="SMART" id="SM00470"/>
    </source>
</evidence>
<organism evidence="5 6">
    <name type="scientific">Melioribacter roseus (strain DSM 23840 / JCM 17771 / VKM B-2668 / P3M-2)</name>
    <dbReference type="NCBI Taxonomy" id="1191523"/>
    <lineage>
        <taxon>Bacteria</taxon>
        <taxon>Pseudomonadati</taxon>
        <taxon>Ignavibacteriota</taxon>
        <taxon>Ignavibacteria</taxon>
        <taxon>Ignavibacteriales</taxon>
        <taxon>Melioribacteraceae</taxon>
        <taxon>Melioribacter</taxon>
    </lineage>
</organism>
<accession>I7A772</accession>
<dbReference type="InterPro" id="IPR057240">
    <property type="entry name" value="ParB_dimer_C"/>
</dbReference>
<dbReference type="Proteomes" id="UP000009011">
    <property type="component" value="Chromosome"/>
</dbReference>
<evidence type="ECO:0000256" key="2">
    <source>
        <dbReference type="ARBA" id="ARBA00022829"/>
    </source>
</evidence>
<keyword evidence="3" id="KW-0238">DNA-binding</keyword>
<dbReference type="PANTHER" id="PTHR33375">
    <property type="entry name" value="CHROMOSOME-PARTITIONING PROTEIN PARB-RELATED"/>
    <property type="match status" value="1"/>
</dbReference>
<dbReference type="GO" id="GO:0045881">
    <property type="term" value="P:positive regulation of sporulation resulting in formation of a cellular spore"/>
    <property type="evidence" value="ECO:0007669"/>
    <property type="project" value="TreeGrafter"/>
</dbReference>
<dbReference type="CDD" id="cd16393">
    <property type="entry name" value="SPO0J_N"/>
    <property type="match status" value="1"/>
</dbReference>
<evidence type="ECO:0000313" key="5">
    <source>
        <dbReference type="EMBL" id="AFN75736.1"/>
    </source>
</evidence>
<evidence type="ECO:0000256" key="1">
    <source>
        <dbReference type="ARBA" id="ARBA00006295"/>
    </source>
</evidence>
<dbReference type="GO" id="GO:0003677">
    <property type="term" value="F:DNA binding"/>
    <property type="evidence" value="ECO:0007669"/>
    <property type="project" value="UniProtKB-KW"/>
</dbReference>
<dbReference type="AlphaFoldDB" id="I7A772"/>
<dbReference type="RefSeq" id="WP_014857166.1">
    <property type="nucleotide sequence ID" value="NC_018178.1"/>
</dbReference>
<dbReference type="NCBIfam" id="TIGR00180">
    <property type="entry name" value="parB_part"/>
    <property type="match status" value="1"/>
</dbReference>
<dbReference type="eggNOG" id="COG1475">
    <property type="taxonomic scope" value="Bacteria"/>
</dbReference>
<dbReference type="InterPro" id="IPR003115">
    <property type="entry name" value="ParB_N"/>
</dbReference>
<dbReference type="STRING" id="1191523.MROS_2506"/>
<dbReference type="FunFam" id="3.90.1530.30:FF:000001">
    <property type="entry name" value="Chromosome partitioning protein ParB"/>
    <property type="match status" value="1"/>
</dbReference>
<dbReference type="Pfam" id="PF23552">
    <property type="entry name" value="ParB_C"/>
    <property type="match status" value="1"/>
</dbReference>
<dbReference type="Pfam" id="PF17762">
    <property type="entry name" value="HTH_ParB"/>
    <property type="match status" value="1"/>
</dbReference>
<proteinExistence type="inferred from homology"/>
<dbReference type="SUPFAM" id="SSF110849">
    <property type="entry name" value="ParB/Sulfiredoxin"/>
    <property type="match status" value="1"/>
</dbReference>